<feature type="compositionally biased region" description="Basic and acidic residues" evidence="3">
    <location>
        <begin position="1"/>
        <end position="15"/>
    </location>
</feature>
<dbReference type="SUPFAM" id="SSF54637">
    <property type="entry name" value="Thioesterase/thiol ester dehydrase-isomerase"/>
    <property type="match status" value="1"/>
</dbReference>
<dbReference type="GO" id="GO:0047617">
    <property type="term" value="F:fatty acyl-CoA hydrolase activity"/>
    <property type="evidence" value="ECO:0007669"/>
    <property type="project" value="InterPro"/>
</dbReference>
<keyword evidence="2" id="KW-0378">Hydrolase</keyword>
<keyword evidence="6" id="KW-1185">Reference proteome</keyword>
<dbReference type="InterPro" id="IPR006683">
    <property type="entry name" value="Thioestr_dom"/>
</dbReference>
<evidence type="ECO:0000259" key="4">
    <source>
        <dbReference type="Pfam" id="PF03061"/>
    </source>
</evidence>
<name>A0A7W6FSG6_9HYPH</name>
<evidence type="ECO:0000256" key="2">
    <source>
        <dbReference type="ARBA" id="ARBA00022801"/>
    </source>
</evidence>
<gene>
    <name evidence="5" type="ORF">GGR05_000235</name>
</gene>
<feature type="domain" description="Thioesterase" evidence="4">
    <location>
        <begin position="77"/>
        <end position="154"/>
    </location>
</feature>
<evidence type="ECO:0000256" key="1">
    <source>
        <dbReference type="ARBA" id="ARBA00008324"/>
    </source>
</evidence>
<accession>A0A7W6FSG6</accession>
<evidence type="ECO:0000313" key="5">
    <source>
        <dbReference type="EMBL" id="MBB3934124.1"/>
    </source>
</evidence>
<protein>
    <submittedName>
        <fullName evidence="5">Uncharacterized protein (TIGR00369 family)</fullName>
    </submittedName>
</protein>
<dbReference type="Gene3D" id="3.10.129.10">
    <property type="entry name" value="Hotdog Thioesterase"/>
    <property type="match status" value="1"/>
</dbReference>
<dbReference type="OrthoDB" id="9813282at2"/>
<dbReference type="RefSeq" id="WP_090961345.1">
    <property type="nucleotide sequence ID" value="NZ_FOOA01000004.1"/>
</dbReference>
<evidence type="ECO:0000313" key="6">
    <source>
        <dbReference type="Proteomes" id="UP000531216"/>
    </source>
</evidence>
<dbReference type="Pfam" id="PF03061">
    <property type="entry name" value="4HBT"/>
    <property type="match status" value="1"/>
</dbReference>
<dbReference type="NCBIfam" id="TIGR00369">
    <property type="entry name" value="unchar_dom_1"/>
    <property type="match status" value="1"/>
</dbReference>
<reference evidence="5 6" key="1">
    <citation type="submission" date="2020-08" db="EMBL/GenBank/DDBJ databases">
        <title>Genomic Encyclopedia of Type Strains, Phase IV (KMG-IV): sequencing the most valuable type-strain genomes for metagenomic binning, comparative biology and taxonomic classification.</title>
        <authorList>
            <person name="Goeker M."/>
        </authorList>
    </citation>
    <scope>NUCLEOTIDE SEQUENCE [LARGE SCALE GENOMIC DNA]</scope>
    <source>
        <strain evidence="5 6">DSM 25024</strain>
    </source>
</reference>
<dbReference type="InterPro" id="IPR029069">
    <property type="entry name" value="HotDog_dom_sf"/>
</dbReference>
<sequence length="176" mass="18506">MTDHQHDAGNDRSKEPAPLPRGEIAALSGLEVLERMLDGRLPLPPFGATMDITPVSVSAGRIVFAGRPKAAFLNPLGTVHGGWIATILDTAMACAVHSTLKAGQSYTTTSLSINYVRALLPGEVDVRCEASALFSGRRMATGEGRLYDAEGRLIAHGTETCLVLDNPRPTDGAAVG</sequence>
<dbReference type="PANTHER" id="PTHR21660:SF1">
    <property type="entry name" value="ACYL-COENZYME A THIOESTERASE 13"/>
    <property type="match status" value="1"/>
</dbReference>
<dbReference type="InterPro" id="IPR003736">
    <property type="entry name" value="PAAI_dom"/>
</dbReference>
<dbReference type="PANTHER" id="PTHR21660">
    <property type="entry name" value="THIOESTERASE SUPERFAMILY MEMBER-RELATED"/>
    <property type="match status" value="1"/>
</dbReference>
<dbReference type="CDD" id="cd03443">
    <property type="entry name" value="PaaI_thioesterase"/>
    <property type="match status" value="1"/>
</dbReference>
<dbReference type="InterPro" id="IPR039298">
    <property type="entry name" value="ACOT13"/>
</dbReference>
<feature type="region of interest" description="Disordered" evidence="3">
    <location>
        <begin position="1"/>
        <end position="21"/>
    </location>
</feature>
<dbReference type="EMBL" id="JACIDO010000001">
    <property type="protein sequence ID" value="MBB3934124.1"/>
    <property type="molecule type" value="Genomic_DNA"/>
</dbReference>
<comment type="similarity">
    <text evidence="1">Belongs to the thioesterase PaaI family.</text>
</comment>
<comment type="caution">
    <text evidence="5">The sequence shown here is derived from an EMBL/GenBank/DDBJ whole genome shotgun (WGS) entry which is preliminary data.</text>
</comment>
<organism evidence="5 6">
    <name type="scientific">Aureimonas phyllosphaerae</name>
    <dbReference type="NCBI Taxonomy" id="1166078"/>
    <lineage>
        <taxon>Bacteria</taxon>
        <taxon>Pseudomonadati</taxon>
        <taxon>Pseudomonadota</taxon>
        <taxon>Alphaproteobacteria</taxon>
        <taxon>Hyphomicrobiales</taxon>
        <taxon>Aurantimonadaceae</taxon>
        <taxon>Aureimonas</taxon>
    </lineage>
</organism>
<dbReference type="Proteomes" id="UP000531216">
    <property type="component" value="Unassembled WGS sequence"/>
</dbReference>
<evidence type="ECO:0000256" key="3">
    <source>
        <dbReference type="SAM" id="MobiDB-lite"/>
    </source>
</evidence>
<proteinExistence type="inferred from homology"/>
<dbReference type="AlphaFoldDB" id="A0A7W6FSG6"/>